<dbReference type="SMART" id="SM00388">
    <property type="entry name" value="HisKA"/>
    <property type="match status" value="1"/>
</dbReference>
<dbReference type="CDD" id="cd06225">
    <property type="entry name" value="HAMP"/>
    <property type="match status" value="1"/>
</dbReference>
<dbReference type="EC" id="2.7.13.3" evidence="3"/>
<dbReference type="GO" id="GO:0016036">
    <property type="term" value="P:cellular response to phosphate starvation"/>
    <property type="evidence" value="ECO:0007669"/>
    <property type="project" value="TreeGrafter"/>
</dbReference>
<dbReference type="PANTHER" id="PTHR45453">
    <property type="entry name" value="PHOSPHATE REGULON SENSOR PROTEIN PHOR"/>
    <property type="match status" value="1"/>
</dbReference>
<comment type="subcellular location">
    <subcellularLocation>
        <location evidence="2">Membrane</location>
    </subcellularLocation>
</comment>
<proteinExistence type="predicted"/>
<dbReference type="SMART" id="SM00387">
    <property type="entry name" value="HATPase_c"/>
    <property type="match status" value="1"/>
</dbReference>
<evidence type="ECO:0000256" key="7">
    <source>
        <dbReference type="ARBA" id="ARBA00023012"/>
    </source>
</evidence>
<dbReference type="STRING" id="1122934.SAMN02745691_00831"/>
<protein>
    <recommendedName>
        <fullName evidence="3">histidine kinase</fullName>
        <ecNumber evidence="3">2.7.13.3</ecNumber>
    </recommendedName>
</protein>
<dbReference type="PRINTS" id="PR00344">
    <property type="entry name" value="BCTRLSENSOR"/>
</dbReference>
<keyword evidence="4" id="KW-0597">Phosphoprotein</keyword>
<dbReference type="Pfam" id="PF00512">
    <property type="entry name" value="HisKA"/>
    <property type="match status" value="1"/>
</dbReference>
<evidence type="ECO:0000256" key="3">
    <source>
        <dbReference type="ARBA" id="ARBA00012438"/>
    </source>
</evidence>
<dbReference type="GO" id="GO:0005886">
    <property type="term" value="C:plasma membrane"/>
    <property type="evidence" value="ECO:0007669"/>
    <property type="project" value="TreeGrafter"/>
</dbReference>
<feature type="transmembrane region" description="Helical" evidence="8">
    <location>
        <begin position="12"/>
        <end position="32"/>
    </location>
</feature>
<evidence type="ECO:0000313" key="12">
    <source>
        <dbReference type="Proteomes" id="UP000184342"/>
    </source>
</evidence>
<feature type="transmembrane region" description="Helical" evidence="8">
    <location>
        <begin position="168"/>
        <end position="189"/>
    </location>
</feature>
<dbReference type="Pfam" id="PF02518">
    <property type="entry name" value="HATPase_c"/>
    <property type="match status" value="1"/>
</dbReference>
<dbReference type="FunFam" id="3.30.565.10:FF:000006">
    <property type="entry name" value="Sensor histidine kinase WalK"/>
    <property type="match status" value="1"/>
</dbReference>
<evidence type="ECO:0000256" key="8">
    <source>
        <dbReference type="SAM" id="Phobius"/>
    </source>
</evidence>
<dbReference type="Proteomes" id="UP000184342">
    <property type="component" value="Unassembled WGS sequence"/>
</dbReference>
<dbReference type="SUPFAM" id="SSF47384">
    <property type="entry name" value="Homodimeric domain of signal transducing histidine kinase"/>
    <property type="match status" value="1"/>
</dbReference>
<keyword evidence="8" id="KW-0812">Transmembrane</keyword>
<dbReference type="InterPro" id="IPR036097">
    <property type="entry name" value="HisK_dim/P_sf"/>
</dbReference>
<dbReference type="PROSITE" id="PS50885">
    <property type="entry name" value="HAMP"/>
    <property type="match status" value="1"/>
</dbReference>
<accession>A0A1M6E204</accession>
<dbReference type="CDD" id="cd00082">
    <property type="entry name" value="HisKA"/>
    <property type="match status" value="1"/>
</dbReference>
<comment type="catalytic activity">
    <reaction evidence="1">
        <text>ATP + protein L-histidine = ADP + protein N-phospho-L-histidine.</text>
        <dbReference type="EC" id="2.7.13.3"/>
    </reaction>
</comment>
<evidence type="ECO:0000313" key="11">
    <source>
        <dbReference type="EMBL" id="SHI79400.1"/>
    </source>
</evidence>
<evidence type="ECO:0000259" key="10">
    <source>
        <dbReference type="PROSITE" id="PS50885"/>
    </source>
</evidence>
<keyword evidence="7" id="KW-0902">Two-component regulatory system</keyword>
<dbReference type="CDD" id="cd00075">
    <property type="entry name" value="HATPase"/>
    <property type="match status" value="1"/>
</dbReference>
<dbReference type="InterPro" id="IPR050351">
    <property type="entry name" value="BphY/WalK/GraS-like"/>
</dbReference>
<dbReference type="Gene3D" id="1.10.287.130">
    <property type="match status" value="1"/>
</dbReference>
<dbReference type="InterPro" id="IPR003660">
    <property type="entry name" value="HAMP_dom"/>
</dbReference>
<dbReference type="AlphaFoldDB" id="A0A1M6E204"/>
<organism evidence="11 12">
    <name type="scientific">Parasporobacterium paucivorans DSM 15970</name>
    <dbReference type="NCBI Taxonomy" id="1122934"/>
    <lineage>
        <taxon>Bacteria</taxon>
        <taxon>Bacillati</taxon>
        <taxon>Bacillota</taxon>
        <taxon>Clostridia</taxon>
        <taxon>Lachnospirales</taxon>
        <taxon>Lachnospiraceae</taxon>
        <taxon>Parasporobacterium</taxon>
    </lineage>
</organism>
<dbReference type="SUPFAM" id="SSF55874">
    <property type="entry name" value="ATPase domain of HSP90 chaperone/DNA topoisomerase II/histidine kinase"/>
    <property type="match status" value="1"/>
</dbReference>
<keyword evidence="6" id="KW-0418">Kinase</keyword>
<dbReference type="PANTHER" id="PTHR45453:SF1">
    <property type="entry name" value="PHOSPHATE REGULON SENSOR PROTEIN PHOR"/>
    <property type="match status" value="1"/>
</dbReference>
<keyword evidence="8" id="KW-1133">Transmembrane helix</keyword>
<dbReference type="InterPro" id="IPR036890">
    <property type="entry name" value="HATPase_C_sf"/>
</dbReference>
<dbReference type="SMART" id="SM00304">
    <property type="entry name" value="HAMP"/>
    <property type="match status" value="1"/>
</dbReference>
<dbReference type="PROSITE" id="PS50109">
    <property type="entry name" value="HIS_KIN"/>
    <property type="match status" value="1"/>
</dbReference>
<name>A0A1M6E204_9FIRM</name>
<dbReference type="Pfam" id="PF00672">
    <property type="entry name" value="HAMP"/>
    <property type="match status" value="1"/>
</dbReference>
<dbReference type="GO" id="GO:0004721">
    <property type="term" value="F:phosphoprotein phosphatase activity"/>
    <property type="evidence" value="ECO:0007669"/>
    <property type="project" value="TreeGrafter"/>
</dbReference>
<keyword evidence="5" id="KW-0808">Transferase</keyword>
<sequence length="466" mass="52641">MKHRLRTQLSAGFALIVLIAISLISLSANLLINWQFEKYIQQQLETHSKELVESLSSQYDSLSQKWNVSYIHGMGMYALNDGFILKVYDLDNNVVWDAQSHDMTLCNQIMQEIATRMEQERPELDGKFETFRHELSQNGITIGYVDISYYSPYYFNADDFRFLDSLNVMLLIIGVISILGAILAGTLLAKRLTGPIVKTAQITNEISRGNYEMRFEGNVKTKELEELVSAVNHMAATLSEQENLRRRLTTDVAHELRTPLTTVASYLEAIMEGVWEPTTERLQSCYDEIDRITRLVSDLEGLAQMESENLRLEKLEINFLELAKNVGNNFAAELDKKKLHLSIEGEPAIVSVDEKRMIQVIANLLSNAVKYSHESGQIRIHIKDTEENVLFVMEDDGIGIPAKELSLVFERFYRTDKSRNRKTGGAGVGLTIAKSIVDAHGGTIAVDSEEGKGSRFIVTLPKHTRS</sequence>
<dbReference type="InterPro" id="IPR004358">
    <property type="entry name" value="Sig_transdc_His_kin-like_C"/>
</dbReference>
<evidence type="ECO:0000259" key="9">
    <source>
        <dbReference type="PROSITE" id="PS50109"/>
    </source>
</evidence>
<evidence type="ECO:0000256" key="2">
    <source>
        <dbReference type="ARBA" id="ARBA00004370"/>
    </source>
</evidence>
<dbReference type="SUPFAM" id="SSF158472">
    <property type="entry name" value="HAMP domain-like"/>
    <property type="match status" value="1"/>
</dbReference>
<dbReference type="InterPro" id="IPR005467">
    <property type="entry name" value="His_kinase_dom"/>
</dbReference>
<dbReference type="EMBL" id="FQYT01000007">
    <property type="protein sequence ID" value="SHI79400.1"/>
    <property type="molecule type" value="Genomic_DNA"/>
</dbReference>
<evidence type="ECO:0000256" key="4">
    <source>
        <dbReference type="ARBA" id="ARBA00022553"/>
    </source>
</evidence>
<dbReference type="Gene3D" id="3.30.565.10">
    <property type="entry name" value="Histidine kinase-like ATPase, C-terminal domain"/>
    <property type="match status" value="1"/>
</dbReference>
<evidence type="ECO:0000256" key="1">
    <source>
        <dbReference type="ARBA" id="ARBA00000085"/>
    </source>
</evidence>
<feature type="domain" description="HAMP" evidence="10">
    <location>
        <begin position="190"/>
        <end position="243"/>
    </location>
</feature>
<dbReference type="GO" id="GO:0000155">
    <property type="term" value="F:phosphorelay sensor kinase activity"/>
    <property type="evidence" value="ECO:0007669"/>
    <property type="project" value="InterPro"/>
</dbReference>
<reference evidence="11 12" key="1">
    <citation type="submission" date="2016-11" db="EMBL/GenBank/DDBJ databases">
        <authorList>
            <person name="Jaros S."/>
            <person name="Januszkiewicz K."/>
            <person name="Wedrychowicz H."/>
        </authorList>
    </citation>
    <scope>NUCLEOTIDE SEQUENCE [LARGE SCALE GENOMIC DNA]</scope>
    <source>
        <strain evidence="11 12">DSM 15970</strain>
    </source>
</reference>
<feature type="domain" description="Histidine kinase" evidence="9">
    <location>
        <begin position="251"/>
        <end position="464"/>
    </location>
</feature>
<dbReference type="InterPro" id="IPR003594">
    <property type="entry name" value="HATPase_dom"/>
</dbReference>
<keyword evidence="12" id="KW-1185">Reference proteome</keyword>
<evidence type="ECO:0000256" key="6">
    <source>
        <dbReference type="ARBA" id="ARBA00022777"/>
    </source>
</evidence>
<keyword evidence="8" id="KW-0472">Membrane</keyword>
<evidence type="ECO:0000256" key="5">
    <source>
        <dbReference type="ARBA" id="ARBA00022679"/>
    </source>
</evidence>
<dbReference type="Gene3D" id="6.10.340.10">
    <property type="match status" value="1"/>
</dbReference>
<dbReference type="OrthoDB" id="9786919at2"/>
<gene>
    <name evidence="11" type="ORF">SAMN02745691_00831</name>
</gene>
<dbReference type="RefSeq" id="WP_073993099.1">
    <property type="nucleotide sequence ID" value="NZ_FQYT01000007.1"/>
</dbReference>
<dbReference type="InterPro" id="IPR003661">
    <property type="entry name" value="HisK_dim/P_dom"/>
</dbReference>